<keyword evidence="1" id="KW-0732">Signal</keyword>
<dbReference type="RefSeq" id="WP_163240939.1">
    <property type="nucleotide sequence ID" value="NZ_CP082780.1"/>
</dbReference>
<name>A0A6B3VXG7_9BACI</name>
<feature type="signal peptide" evidence="1">
    <location>
        <begin position="1"/>
        <end position="20"/>
    </location>
</feature>
<comment type="caution">
    <text evidence="3">The sequence shown here is derived from an EMBL/GenBank/DDBJ whole genome shotgun (WGS) entry which is preliminary data.</text>
</comment>
<feature type="chain" id="PRO_5036172304" description="Sporulation protein" evidence="1">
    <location>
        <begin position="21"/>
        <end position="145"/>
    </location>
</feature>
<dbReference type="PROSITE" id="PS51257">
    <property type="entry name" value="PROKAR_LIPOPROTEIN"/>
    <property type="match status" value="1"/>
</dbReference>
<protein>
    <recommendedName>
        <fullName evidence="6">Sporulation protein</fullName>
    </recommendedName>
</protein>
<evidence type="ECO:0000313" key="3">
    <source>
        <dbReference type="EMBL" id="NEY80987.1"/>
    </source>
</evidence>
<evidence type="ECO:0000256" key="1">
    <source>
        <dbReference type="SAM" id="SignalP"/>
    </source>
</evidence>
<evidence type="ECO:0000313" key="2">
    <source>
        <dbReference type="EMBL" id="MBA4536619.1"/>
    </source>
</evidence>
<dbReference type="Proteomes" id="UP000472971">
    <property type="component" value="Unassembled WGS sequence"/>
</dbReference>
<keyword evidence="4" id="KW-1185">Reference proteome</keyword>
<dbReference type="Proteomes" id="UP000570010">
    <property type="component" value="Unassembled WGS sequence"/>
</dbReference>
<evidence type="ECO:0008006" key="6">
    <source>
        <dbReference type="Google" id="ProtNLM"/>
    </source>
</evidence>
<accession>A0A6B3VXG7</accession>
<organism evidence="3 4">
    <name type="scientific">Bacillus aquiflavi</name>
    <dbReference type="NCBI Taxonomy" id="2672567"/>
    <lineage>
        <taxon>Bacteria</taxon>
        <taxon>Bacillati</taxon>
        <taxon>Bacillota</taxon>
        <taxon>Bacilli</taxon>
        <taxon>Bacillales</taxon>
        <taxon>Bacillaceae</taxon>
        <taxon>Bacillus</taxon>
    </lineage>
</organism>
<dbReference type="EMBL" id="JACEIO010000009">
    <property type="protein sequence ID" value="MBA4536619.1"/>
    <property type="molecule type" value="Genomic_DNA"/>
</dbReference>
<proteinExistence type="predicted"/>
<sequence>MNIVKLIIGIFTMLLISACAQNVDTAYQTNDDNGTRLNANRNARVVKDDANIDRASSQNPNFINIAGNGRSTGQDIDKARQVIKSSTKYQPGEVWINGPNMWVTVYQKEKLSQKEKIHAEARVHKILTRALPRYNIEVKVREDRT</sequence>
<reference evidence="3 4" key="1">
    <citation type="submission" date="2020-02" db="EMBL/GenBank/DDBJ databases">
        <title>Bacillus aquiflavi sp. nov., isolated from yellow water of strong flavor Chinese baijiu in Yibin region of China.</title>
        <authorList>
            <person name="Xie J."/>
        </authorList>
    </citation>
    <scope>NUCLEOTIDE SEQUENCE [LARGE SCALE GENOMIC DNA]</scope>
    <source>
        <strain evidence="3 4">3H-10</strain>
    </source>
</reference>
<evidence type="ECO:0000313" key="4">
    <source>
        <dbReference type="Proteomes" id="UP000472971"/>
    </source>
</evidence>
<reference evidence="2 5" key="2">
    <citation type="submission" date="2020-07" db="EMBL/GenBank/DDBJ databases">
        <authorList>
            <person name="Feng H."/>
        </authorList>
    </citation>
    <scope>NUCLEOTIDE SEQUENCE [LARGE SCALE GENOMIC DNA]</scope>
    <source>
        <strain evidence="2">S-12</strain>
        <strain evidence="5">s-12</strain>
    </source>
</reference>
<evidence type="ECO:0000313" key="5">
    <source>
        <dbReference type="Proteomes" id="UP000570010"/>
    </source>
</evidence>
<dbReference type="EMBL" id="JAAIWN010000009">
    <property type="protein sequence ID" value="NEY80987.1"/>
    <property type="molecule type" value="Genomic_DNA"/>
</dbReference>
<dbReference type="AlphaFoldDB" id="A0A6B3VXG7"/>
<gene>
    <name evidence="3" type="ORF">G4D64_05515</name>
    <name evidence="2" type="ORF">H1Z61_05550</name>
</gene>